<protein>
    <submittedName>
        <fullName evidence="1">Uncharacterized protein</fullName>
    </submittedName>
</protein>
<evidence type="ECO:0000313" key="2">
    <source>
        <dbReference type="Proteomes" id="UP000251721"/>
    </source>
</evidence>
<accession>A0A2X3EJE0</accession>
<sequence length="71" mass="7764">MTPLTFYGTDGGIEIIGMQISLQERAVGGQVDHQLVNFAEGQHPVVELVIQQVTAAFAVIGNKNARDTRRR</sequence>
<proteinExistence type="predicted"/>
<dbReference type="Proteomes" id="UP000251721">
    <property type="component" value="Unassembled WGS sequence"/>
</dbReference>
<dbReference type="EMBL" id="UAWQ01000002">
    <property type="protein sequence ID" value="SQC36633.1"/>
    <property type="molecule type" value="Genomic_DNA"/>
</dbReference>
<dbReference type="AlphaFoldDB" id="A0A2X3EJE0"/>
<gene>
    <name evidence="1" type="ORF">NCTC13465_00278</name>
</gene>
<name>A0A2X3EJE0_KLEPN</name>
<organism evidence="1 2">
    <name type="scientific">Klebsiella pneumoniae</name>
    <dbReference type="NCBI Taxonomy" id="573"/>
    <lineage>
        <taxon>Bacteria</taxon>
        <taxon>Pseudomonadati</taxon>
        <taxon>Pseudomonadota</taxon>
        <taxon>Gammaproteobacteria</taxon>
        <taxon>Enterobacterales</taxon>
        <taxon>Enterobacteriaceae</taxon>
        <taxon>Klebsiella/Raoultella group</taxon>
        <taxon>Klebsiella</taxon>
        <taxon>Klebsiella pneumoniae complex</taxon>
    </lineage>
</organism>
<reference evidence="1 2" key="1">
    <citation type="submission" date="2018-06" db="EMBL/GenBank/DDBJ databases">
        <authorList>
            <consortium name="Pathogen Informatics"/>
            <person name="Doyle S."/>
        </authorList>
    </citation>
    <scope>NUCLEOTIDE SEQUENCE [LARGE SCALE GENOMIC DNA]</scope>
    <source>
        <strain evidence="1 2">NCTC13465</strain>
    </source>
</reference>
<evidence type="ECO:0000313" key="1">
    <source>
        <dbReference type="EMBL" id="SQC36633.1"/>
    </source>
</evidence>